<reference evidence="12 13" key="1">
    <citation type="journal article" date="2015" name="Nature">
        <title>rRNA introns, odd ribosomes, and small enigmatic genomes across a large radiation of phyla.</title>
        <authorList>
            <person name="Brown C.T."/>
            <person name="Hug L.A."/>
            <person name="Thomas B.C."/>
            <person name="Sharon I."/>
            <person name="Castelle C.J."/>
            <person name="Singh A."/>
            <person name="Wilkins M.J."/>
            <person name="Williams K.H."/>
            <person name="Banfield J.F."/>
        </authorList>
    </citation>
    <scope>NUCLEOTIDE SEQUENCE [LARGE SCALE GENOMIC DNA]</scope>
</reference>
<name>A0A0F9ZY14_9BACT</name>
<dbReference type="InterPro" id="IPR005122">
    <property type="entry name" value="Uracil-DNA_glycosylase-like"/>
</dbReference>
<dbReference type="SMART" id="SM00987">
    <property type="entry name" value="UreE_C"/>
    <property type="match status" value="1"/>
</dbReference>
<dbReference type="Pfam" id="PF03167">
    <property type="entry name" value="UDG"/>
    <property type="match status" value="1"/>
</dbReference>
<keyword evidence="5 8" id="KW-0227">DNA damage</keyword>
<dbReference type="EMBL" id="LBOV01000010">
    <property type="protein sequence ID" value="KKP43876.1"/>
    <property type="molecule type" value="Genomic_DNA"/>
</dbReference>
<dbReference type="PANTHER" id="PTHR11264:SF0">
    <property type="entry name" value="URACIL-DNA GLYCOSYLASE"/>
    <property type="match status" value="1"/>
</dbReference>
<protein>
    <recommendedName>
        <fullName evidence="4 8">Uracil-DNA glycosylase</fullName>
        <shortName evidence="8">UDG</shortName>
        <ecNumber evidence="4 8">3.2.2.27</ecNumber>
    </recommendedName>
</protein>
<keyword evidence="8" id="KW-0963">Cytoplasm</keyword>
<comment type="function">
    <text evidence="2 8 10">Excises uracil residues from the DNA which can arise as a result of misincorporation of dUMP residues by DNA polymerase or due to deamination of cytosine.</text>
</comment>
<keyword evidence="6 8" id="KW-0378">Hydrolase</keyword>
<dbReference type="GO" id="GO:0004844">
    <property type="term" value="F:uracil DNA N-glycosylase activity"/>
    <property type="evidence" value="ECO:0007669"/>
    <property type="project" value="UniProtKB-UniRule"/>
</dbReference>
<evidence type="ECO:0000259" key="11">
    <source>
        <dbReference type="SMART" id="SM00986"/>
    </source>
</evidence>
<keyword evidence="7 8" id="KW-0234">DNA repair</keyword>
<dbReference type="NCBIfam" id="NF003589">
    <property type="entry name" value="PRK05254.1-2"/>
    <property type="match status" value="1"/>
</dbReference>
<keyword evidence="12" id="KW-0326">Glycosidase</keyword>
<dbReference type="SUPFAM" id="SSF52141">
    <property type="entry name" value="Uracil-DNA glycosylase-like"/>
    <property type="match status" value="1"/>
</dbReference>
<dbReference type="PROSITE" id="PS00130">
    <property type="entry name" value="U_DNA_GLYCOSYLASE"/>
    <property type="match status" value="1"/>
</dbReference>
<dbReference type="InterPro" id="IPR036895">
    <property type="entry name" value="Uracil-DNA_glycosylase-like_sf"/>
</dbReference>
<accession>A0A0F9ZY14</accession>
<dbReference type="Gene3D" id="3.40.470.10">
    <property type="entry name" value="Uracil-DNA glycosylase-like domain"/>
    <property type="match status" value="1"/>
</dbReference>
<dbReference type="NCBIfam" id="NF003592">
    <property type="entry name" value="PRK05254.1-5"/>
    <property type="match status" value="1"/>
</dbReference>
<feature type="active site" description="Proton acceptor" evidence="8 9">
    <location>
        <position position="42"/>
    </location>
</feature>
<evidence type="ECO:0000313" key="12">
    <source>
        <dbReference type="EMBL" id="KKP43876.1"/>
    </source>
</evidence>
<gene>
    <name evidence="8" type="primary">ung</name>
    <name evidence="12" type="ORF">UR34_C0010G0041</name>
</gene>
<comment type="similarity">
    <text evidence="3 8 10">Belongs to the uracil-DNA glycosylase (UDG) superfamily. UNG family.</text>
</comment>
<dbReference type="GO" id="GO:0005737">
    <property type="term" value="C:cytoplasm"/>
    <property type="evidence" value="ECO:0007669"/>
    <property type="project" value="UniProtKB-SubCell"/>
</dbReference>
<comment type="caution">
    <text evidence="12">The sequence shown here is derived from an EMBL/GenBank/DDBJ whole genome shotgun (WGS) entry which is preliminary data.</text>
</comment>
<proteinExistence type="inferred from homology"/>
<evidence type="ECO:0000256" key="8">
    <source>
        <dbReference type="HAMAP-Rule" id="MF_00148"/>
    </source>
</evidence>
<dbReference type="Proteomes" id="UP000034302">
    <property type="component" value="Unassembled WGS sequence"/>
</dbReference>
<comment type="catalytic activity">
    <reaction evidence="1 8 10">
        <text>Hydrolyzes single-stranded DNA or mismatched double-stranded DNA and polynucleotides, releasing free uracil.</text>
        <dbReference type="EC" id="3.2.2.27"/>
    </reaction>
</comment>
<evidence type="ECO:0000256" key="1">
    <source>
        <dbReference type="ARBA" id="ARBA00001400"/>
    </source>
</evidence>
<evidence type="ECO:0000256" key="7">
    <source>
        <dbReference type="ARBA" id="ARBA00023204"/>
    </source>
</evidence>
<evidence type="ECO:0000256" key="2">
    <source>
        <dbReference type="ARBA" id="ARBA00002631"/>
    </source>
</evidence>
<dbReference type="CDD" id="cd10027">
    <property type="entry name" value="UDG-F1-like"/>
    <property type="match status" value="1"/>
</dbReference>
<dbReference type="NCBIfam" id="NF003588">
    <property type="entry name" value="PRK05254.1-1"/>
    <property type="match status" value="1"/>
</dbReference>
<sequence length="201" mass="22878">MIKELEKKAYSNPNTLPPRALLLNALELTPIEKTKVVILGQDPYHGQGEANGLAFSVNKDIRIPPSLRNIFIELHNDLGLEIPKYGDLTSWAKQGVLLLNSVLTVEKDKPGSHRYIGWEKYTDSLISEISEKKEHVVFILWGKYAQSKISLIDNSKHLILQSPHPSPFSARKGFFNSKPFSKCNTWLKEKNIKEIDWELTT</sequence>
<dbReference type="NCBIfam" id="NF003591">
    <property type="entry name" value="PRK05254.1-4"/>
    <property type="match status" value="1"/>
</dbReference>
<feature type="domain" description="Uracil-DNA glycosylase-like" evidence="11">
    <location>
        <begin position="27"/>
        <end position="187"/>
    </location>
</feature>
<dbReference type="InterPro" id="IPR018085">
    <property type="entry name" value="Ura-DNA_Glyclase_AS"/>
</dbReference>
<evidence type="ECO:0000256" key="9">
    <source>
        <dbReference type="PROSITE-ProRule" id="PRU10072"/>
    </source>
</evidence>
<dbReference type="NCBIfam" id="TIGR00628">
    <property type="entry name" value="ung"/>
    <property type="match status" value="1"/>
</dbReference>
<dbReference type="EC" id="3.2.2.27" evidence="4 8"/>
<evidence type="ECO:0000256" key="3">
    <source>
        <dbReference type="ARBA" id="ARBA00008184"/>
    </source>
</evidence>
<dbReference type="InterPro" id="IPR002043">
    <property type="entry name" value="UDG_fam1"/>
</dbReference>
<dbReference type="PATRIC" id="fig|1619089.3.peg.446"/>
<dbReference type="SMART" id="SM00986">
    <property type="entry name" value="UDG"/>
    <property type="match status" value="1"/>
</dbReference>
<evidence type="ECO:0000313" key="13">
    <source>
        <dbReference type="Proteomes" id="UP000034302"/>
    </source>
</evidence>
<evidence type="ECO:0000256" key="4">
    <source>
        <dbReference type="ARBA" id="ARBA00012030"/>
    </source>
</evidence>
<organism evidence="12 13">
    <name type="scientific">candidate division WS6 bacterium GW2011_GWC1_33_20</name>
    <dbReference type="NCBI Taxonomy" id="1619089"/>
    <lineage>
        <taxon>Bacteria</taxon>
        <taxon>Candidatus Dojkabacteria</taxon>
    </lineage>
</organism>
<evidence type="ECO:0000256" key="5">
    <source>
        <dbReference type="ARBA" id="ARBA00022763"/>
    </source>
</evidence>
<evidence type="ECO:0000256" key="6">
    <source>
        <dbReference type="ARBA" id="ARBA00022801"/>
    </source>
</evidence>
<evidence type="ECO:0000256" key="10">
    <source>
        <dbReference type="RuleBase" id="RU003780"/>
    </source>
</evidence>
<dbReference type="PANTHER" id="PTHR11264">
    <property type="entry name" value="URACIL-DNA GLYCOSYLASE"/>
    <property type="match status" value="1"/>
</dbReference>
<dbReference type="HAMAP" id="MF_00148">
    <property type="entry name" value="UDG"/>
    <property type="match status" value="1"/>
</dbReference>
<comment type="subcellular location">
    <subcellularLocation>
        <location evidence="8">Cytoplasm</location>
    </subcellularLocation>
</comment>
<dbReference type="AlphaFoldDB" id="A0A0F9ZY14"/>
<dbReference type="GO" id="GO:0097510">
    <property type="term" value="P:base-excision repair, AP site formation via deaminated base removal"/>
    <property type="evidence" value="ECO:0007669"/>
    <property type="project" value="TreeGrafter"/>
</dbReference>